<dbReference type="SUPFAM" id="SSF56266">
    <property type="entry name" value="DmpA/ArgJ-like"/>
    <property type="match status" value="1"/>
</dbReference>
<protein>
    <submittedName>
        <fullName evidence="3">L-aminopeptidase/D-esterase-like protein</fullName>
    </submittedName>
</protein>
<dbReference type="InterPro" id="IPR005321">
    <property type="entry name" value="Peptidase_S58_DmpA"/>
</dbReference>
<keyword evidence="3" id="KW-0031">Aminopeptidase</keyword>
<reference evidence="3 4" key="1">
    <citation type="submission" date="2020-08" db="EMBL/GenBank/DDBJ databases">
        <title>Genomic Encyclopedia of Type Strains, Phase III (KMG-III): the genomes of soil and plant-associated and newly described type strains.</title>
        <authorList>
            <person name="Whitman W."/>
        </authorList>
    </citation>
    <scope>NUCLEOTIDE SEQUENCE [LARGE SCALE GENOMIC DNA]</scope>
    <source>
        <strain evidence="3 4">CECT 8088</strain>
    </source>
</reference>
<name>A0A839UYM0_9PROT</name>
<comment type="similarity">
    <text evidence="1">Belongs to the peptidase S58 family.</text>
</comment>
<feature type="region of interest" description="Disordered" evidence="2">
    <location>
        <begin position="322"/>
        <end position="341"/>
    </location>
</feature>
<sequence>MRNCLTDISGLRVGHAHDETLRSGVTAVIFDRPAIAAASLLGGAPAVRDTALLALENAVERIDAIVLSGGSVYGLDATSGLHAAWRADGWGLPANPRPVNVPVVVQASLFDLTNGGAKDWTGPSPYLALGEHAVRNLTADRSPLGSIGAGFGATTADLRGGLGAASSLTPQGHTIAAMVAVNAVGSTTLAGTRHFWAATFERDGEFGDAGWPSPLPPGLDRLRVKQPDAWGTTTAAPPTGTVIGIVATDAALTPAQAHRLAIAAQDGLARAILPTHLARDGDVMFAASTEAAPLAADRDTFTELCLAATLTTARAIARGVHAAAPSPGPGCPPSWSERFAP</sequence>
<accession>A0A839UYM0</accession>
<comment type="caution">
    <text evidence="3">The sequence shown here is derived from an EMBL/GenBank/DDBJ whole genome shotgun (WGS) entry which is preliminary data.</text>
</comment>
<dbReference type="GO" id="GO:0004177">
    <property type="term" value="F:aminopeptidase activity"/>
    <property type="evidence" value="ECO:0007669"/>
    <property type="project" value="UniProtKB-KW"/>
</dbReference>
<dbReference type="CDD" id="cd02252">
    <property type="entry name" value="nylC_like"/>
    <property type="match status" value="1"/>
</dbReference>
<dbReference type="Proteomes" id="UP000557688">
    <property type="component" value="Unassembled WGS sequence"/>
</dbReference>
<dbReference type="Pfam" id="PF03576">
    <property type="entry name" value="Peptidase_S58"/>
    <property type="match status" value="1"/>
</dbReference>
<proteinExistence type="inferred from homology"/>
<dbReference type="InterPro" id="IPR016117">
    <property type="entry name" value="ArgJ-like_dom_sf"/>
</dbReference>
<dbReference type="PANTHER" id="PTHR36512">
    <property type="entry name" value="D-AMINOPEPTIDASE"/>
    <property type="match status" value="1"/>
</dbReference>
<dbReference type="AlphaFoldDB" id="A0A839UYM0"/>
<dbReference type="RefSeq" id="WP_183275389.1">
    <property type="nucleotide sequence ID" value="NZ_JACHXV010000012.1"/>
</dbReference>
<evidence type="ECO:0000256" key="2">
    <source>
        <dbReference type="SAM" id="MobiDB-lite"/>
    </source>
</evidence>
<evidence type="ECO:0000313" key="3">
    <source>
        <dbReference type="EMBL" id="MBB3174876.1"/>
    </source>
</evidence>
<gene>
    <name evidence="3" type="ORF">FHR90_002723</name>
</gene>
<keyword evidence="3" id="KW-0645">Protease</keyword>
<evidence type="ECO:0000256" key="1">
    <source>
        <dbReference type="ARBA" id="ARBA00007068"/>
    </source>
</evidence>
<organism evidence="3 4">
    <name type="scientific">Endobacter medicaginis</name>
    <dbReference type="NCBI Taxonomy" id="1181271"/>
    <lineage>
        <taxon>Bacteria</taxon>
        <taxon>Pseudomonadati</taxon>
        <taxon>Pseudomonadota</taxon>
        <taxon>Alphaproteobacteria</taxon>
        <taxon>Acetobacterales</taxon>
        <taxon>Acetobacteraceae</taxon>
        <taxon>Endobacter</taxon>
    </lineage>
</organism>
<dbReference type="PANTHER" id="PTHR36512:SF3">
    <property type="entry name" value="BLR5678 PROTEIN"/>
    <property type="match status" value="1"/>
</dbReference>
<keyword evidence="3" id="KW-0378">Hydrolase</keyword>
<dbReference type="Gene3D" id="3.60.70.12">
    <property type="entry name" value="L-amino peptidase D-ALA esterase/amidase"/>
    <property type="match status" value="1"/>
</dbReference>
<evidence type="ECO:0000313" key="4">
    <source>
        <dbReference type="Proteomes" id="UP000557688"/>
    </source>
</evidence>
<keyword evidence="4" id="KW-1185">Reference proteome</keyword>
<dbReference type="EMBL" id="JACHXV010000012">
    <property type="protein sequence ID" value="MBB3174876.1"/>
    <property type="molecule type" value="Genomic_DNA"/>
</dbReference>